<dbReference type="SUPFAM" id="SSF48498">
    <property type="entry name" value="Tetracyclin repressor-like, C-terminal domain"/>
    <property type="match status" value="1"/>
</dbReference>
<keyword evidence="7" id="KW-1185">Reference proteome</keyword>
<proteinExistence type="predicted"/>
<dbReference type="PANTHER" id="PTHR47506:SF3">
    <property type="entry name" value="HTH-TYPE TRANSCRIPTIONAL REGULATOR LMRA"/>
    <property type="match status" value="1"/>
</dbReference>
<dbReference type="InterPro" id="IPR009057">
    <property type="entry name" value="Homeodomain-like_sf"/>
</dbReference>
<dbReference type="Pfam" id="PF21993">
    <property type="entry name" value="TetR_C_13_2"/>
    <property type="match status" value="1"/>
</dbReference>
<comment type="caution">
    <text evidence="6">The sequence shown here is derived from an EMBL/GenBank/DDBJ whole genome shotgun (WGS) entry which is preliminary data.</text>
</comment>
<evidence type="ECO:0000256" key="2">
    <source>
        <dbReference type="ARBA" id="ARBA00023125"/>
    </source>
</evidence>
<evidence type="ECO:0000259" key="5">
    <source>
        <dbReference type="PROSITE" id="PS50977"/>
    </source>
</evidence>
<evidence type="ECO:0000256" key="4">
    <source>
        <dbReference type="PROSITE-ProRule" id="PRU00335"/>
    </source>
</evidence>
<dbReference type="Pfam" id="PF00440">
    <property type="entry name" value="TetR_N"/>
    <property type="match status" value="1"/>
</dbReference>
<accession>A0A563EJB9</accession>
<gene>
    <name evidence="6" type="ORF">FKR81_33425</name>
</gene>
<dbReference type="GO" id="GO:0003677">
    <property type="term" value="F:DNA binding"/>
    <property type="evidence" value="ECO:0007669"/>
    <property type="project" value="UniProtKB-UniRule"/>
</dbReference>
<keyword evidence="1" id="KW-0805">Transcription regulation</keyword>
<dbReference type="InterPro" id="IPR036271">
    <property type="entry name" value="Tet_transcr_reg_TetR-rel_C_sf"/>
</dbReference>
<dbReference type="AlphaFoldDB" id="A0A563EJB9"/>
<dbReference type="OrthoDB" id="4567939at2"/>
<organism evidence="6 7">
    <name type="scientific">Lentzea tibetensis</name>
    <dbReference type="NCBI Taxonomy" id="2591470"/>
    <lineage>
        <taxon>Bacteria</taxon>
        <taxon>Bacillati</taxon>
        <taxon>Actinomycetota</taxon>
        <taxon>Actinomycetes</taxon>
        <taxon>Pseudonocardiales</taxon>
        <taxon>Pseudonocardiaceae</taxon>
        <taxon>Lentzea</taxon>
    </lineage>
</organism>
<protein>
    <submittedName>
        <fullName evidence="6">TetR/AcrR family transcriptional regulator</fullName>
    </submittedName>
</protein>
<dbReference type="InterPro" id="IPR054156">
    <property type="entry name" value="YxaF_TetR_C"/>
</dbReference>
<feature type="domain" description="HTH tetR-type" evidence="5">
    <location>
        <begin position="3"/>
        <end position="63"/>
    </location>
</feature>
<reference evidence="6 7" key="1">
    <citation type="submission" date="2019-07" db="EMBL/GenBank/DDBJ databases">
        <title>Lentzea xizangensis sp. nov., isolated from Qinghai-Tibetan Plateau Soils.</title>
        <authorList>
            <person name="Huang J."/>
        </authorList>
    </citation>
    <scope>NUCLEOTIDE SEQUENCE [LARGE SCALE GENOMIC DNA]</scope>
    <source>
        <strain evidence="6 7">FXJ1.1311</strain>
    </source>
</reference>
<dbReference type="Proteomes" id="UP000316639">
    <property type="component" value="Unassembled WGS sequence"/>
</dbReference>
<evidence type="ECO:0000256" key="1">
    <source>
        <dbReference type="ARBA" id="ARBA00023015"/>
    </source>
</evidence>
<keyword evidence="2 4" id="KW-0238">DNA-binding</keyword>
<feature type="DNA-binding region" description="H-T-H motif" evidence="4">
    <location>
        <begin position="26"/>
        <end position="45"/>
    </location>
</feature>
<dbReference type="Gene3D" id="1.10.357.10">
    <property type="entry name" value="Tetracycline Repressor, domain 2"/>
    <property type="match status" value="1"/>
</dbReference>
<evidence type="ECO:0000256" key="3">
    <source>
        <dbReference type="ARBA" id="ARBA00023163"/>
    </source>
</evidence>
<keyword evidence="3" id="KW-0804">Transcription</keyword>
<evidence type="ECO:0000313" key="6">
    <source>
        <dbReference type="EMBL" id="TWP46959.1"/>
    </source>
</evidence>
<dbReference type="PROSITE" id="PS50977">
    <property type="entry name" value="HTH_TETR_2"/>
    <property type="match status" value="1"/>
</dbReference>
<dbReference type="PANTHER" id="PTHR47506">
    <property type="entry name" value="TRANSCRIPTIONAL REGULATORY PROTEIN"/>
    <property type="match status" value="1"/>
</dbReference>
<evidence type="ECO:0000313" key="7">
    <source>
        <dbReference type="Proteomes" id="UP000316639"/>
    </source>
</evidence>
<dbReference type="RefSeq" id="WP_146358231.1">
    <property type="nucleotide sequence ID" value="NZ_VOBR01000028.1"/>
</dbReference>
<dbReference type="InterPro" id="IPR001647">
    <property type="entry name" value="HTH_TetR"/>
</dbReference>
<dbReference type="SUPFAM" id="SSF46689">
    <property type="entry name" value="Homeodomain-like"/>
    <property type="match status" value="1"/>
</dbReference>
<dbReference type="EMBL" id="VOBR01000028">
    <property type="protein sequence ID" value="TWP46959.1"/>
    <property type="molecule type" value="Genomic_DNA"/>
</dbReference>
<sequence length="186" mass="19772">MNPKSREQLVTGAADMIRRRGLNATSIRDVAKHAQAPLGSTYHYFPGGKQQLATEAVRWASDTVADILRAKLVAGPVDGLRAFLTLWRSIITDNDFSAGCPVVAVSIESDSTALAAAADAFSTWESMLADSLRDHGADAPEQLATLIVAAVEGAVILCRAQRSALPLDHVAAQLEQLVATAMRQHA</sequence>
<name>A0A563EJB9_9PSEU</name>